<dbReference type="Gene3D" id="3.40.1110.10">
    <property type="entry name" value="Calcium-transporting ATPase, cytoplasmic domain N"/>
    <property type="match status" value="1"/>
</dbReference>
<dbReference type="GO" id="GO:0016887">
    <property type="term" value="F:ATP hydrolysis activity"/>
    <property type="evidence" value="ECO:0007669"/>
    <property type="project" value="InterPro"/>
</dbReference>
<evidence type="ECO:0000313" key="20">
    <source>
        <dbReference type="EMBL" id="PIT03599.1"/>
    </source>
</evidence>
<feature type="domain" description="Cation-transporting P-type ATPase N-terminal" evidence="19">
    <location>
        <begin position="14"/>
        <end position="87"/>
    </location>
</feature>
<keyword evidence="11" id="KW-0067">ATP-binding</keyword>
<evidence type="ECO:0000256" key="6">
    <source>
        <dbReference type="ARBA" id="ARBA00022475"/>
    </source>
</evidence>
<evidence type="ECO:0000256" key="10">
    <source>
        <dbReference type="ARBA" id="ARBA00022741"/>
    </source>
</evidence>
<evidence type="ECO:0000256" key="17">
    <source>
        <dbReference type="ARBA" id="ARBA00047295"/>
    </source>
</evidence>
<accession>A0A2M6UGA5</accession>
<dbReference type="NCBIfam" id="TIGR01494">
    <property type="entry name" value="ATPase_P-type"/>
    <property type="match status" value="2"/>
</dbReference>
<evidence type="ECO:0000256" key="16">
    <source>
        <dbReference type="ARBA" id="ARBA00029806"/>
    </source>
</evidence>
<dbReference type="SFLD" id="SFLDS00003">
    <property type="entry name" value="Haloacid_Dehalogenase"/>
    <property type="match status" value="1"/>
</dbReference>
<dbReference type="InterPro" id="IPR001757">
    <property type="entry name" value="P_typ_ATPase"/>
</dbReference>
<keyword evidence="21" id="KW-1185">Reference proteome</keyword>
<evidence type="ECO:0000256" key="14">
    <source>
        <dbReference type="ARBA" id="ARBA00022989"/>
    </source>
</evidence>
<dbReference type="Proteomes" id="UP000228930">
    <property type="component" value="Unassembled WGS sequence"/>
</dbReference>
<comment type="subcellular location">
    <subcellularLocation>
        <location evidence="2">Cell inner membrane</location>
        <topology evidence="2">Multi-pass membrane protein</topology>
    </subcellularLocation>
</comment>
<keyword evidence="7" id="KW-0997">Cell inner membrane</keyword>
<evidence type="ECO:0000256" key="4">
    <source>
        <dbReference type="ARBA" id="ARBA00012786"/>
    </source>
</evidence>
<dbReference type="Pfam" id="PF00689">
    <property type="entry name" value="Cation_ATPase_C"/>
    <property type="match status" value="1"/>
</dbReference>
<feature type="transmembrane region" description="Helical" evidence="18">
    <location>
        <begin position="67"/>
        <end position="84"/>
    </location>
</feature>
<dbReference type="SFLD" id="SFLDF00027">
    <property type="entry name" value="p-type_atpase"/>
    <property type="match status" value="1"/>
</dbReference>
<evidence type="ECO:0000313" key="21">
    <source>
        <dbReference type="Proteomes" id="UP000228930"/>
    </source>
</evidence>
<dbReference type="AlphaFoldDB" id="A0A2M6UGA5"/>
<evidence type="ECO:0000259" key="19">
    <source>
        <dbReference type="SMART" id="SM00831"/>
    </source>
</evidence>
<evidence type="ECO:0000256" key="7">
    <source>
        <dbReference type="ARBA" id="ARBA00022519"/>
    </source>
</evidence>
<feature type="transmembrane region" description="Helical" evidence="18">
    <location>
        <begin position="278"/>
        <end position="303"/>
    </location>
</feature>
<keyword evidence="6" id="KW-1003">Cell membrane</keyword>
<feature type="transmembrane region" description="Helical" evidence="18">
    <location>
        <begin position="810"/>
        <end position="833"/>
    </location>
</feature>
<dbReference type="GO" id="GO:0005524">
    <property type="term" value="F:ATP binding"/>
    <property type="evidence" value="ECO:0007669"/>
    <property type="project" value="UniProtKB-KW"/>
</dbReference>
<dbReference type="InterPro" id="IPR044492">
    <property type="entry name" value="P_typ_ATPase_HD_dom"/>
</dbReference>
<dbReference type="PRINTS" id="PR01836">
    <property type="entry name" value="MGATPASE"/>
</dbReference>
<evidence type="ECO:0000256" key="9">
    <source>
        <dbReference type="ARBA" id="ARBA00022692"/>
    </source>
</evidence>
<dbReference type="InterPro" id="IPR023298">
    <property type="entry name" value="ATPase_P-typ_TM_dom_sf"/>
</dbReference>
<feature type="transmembrane region" description="Helical" evidence="18">
    <location>
        <begin position="720"/>
        <end position="743"/>
    </location>
</feature>
<evidence type="ECO:0000256" key="5">
    <source>
        <dbReference type="ARBA" id="ARBA00013555"/>
    </source>
</evidence>
<organism evidence="20 21">
    <name type="scientific">Bradyrhizobium nitroreducens</name>
    <dbReference type="NCBI Taxonomy" id="709803"/>
    <lineage>
        <taxon>Bacteria</taxon>
        <taxon>Pseudomonadati</taxon>
        <taxon>Pseudomonadota</taxon>
        <taxon>Alphaproteobacteria</taxon>
        <taxon>Hyphomicrobiales</taxon>
        <taxon>Nitrobacteraceae</taxon>
        <taxon>Bradyrhizobium</taxon>
    </lineage>
</organism>
<dbReference type="Gene3D" id="1.20.1110.10">
    <property type="entry name" value="Calcium-transporting ATPase, transmembrane domain"/>
    <property type="match status" value="1"/>
</dbReference>
<dbReference type="EC" id="7.2.2.14" evidence="4"/>
<evidence type="ECO:0000256" key="11">
    <source>
        <dbReference type="ARBA" id="ARBA00022840"/>
    </source>
</evidence>
<comment type="catalytic activity">
    <reaction evidence="17">
        <text>Mg(2+)(out) + ATP + H2O = Mg(2+)(in) + ADP + phosphate + H(+)</text>
        <dbReference type="Rhea" id="RHEA:10260"/>
        <dbReference type="ChEBI" id="CHEBI:15377"/>
        <dbReference type="ChEBI" id="CHEBI:15378"/>
        <dbReference type="ChEBI" id="CHEBI:18420"/>
        <dbReference type="ChEBI" id="CHEBI:30616"/>
        <dbReference type="ChEBI" id="CHEBI:43474"/>
        <dbReference type="ChEBI" id="CHEBI:456216"/>
        <dbReference type="EC" id="7.2.2.14"/>
    </reaction>
</comment>
<evidence type="ECO:0000256" key="15">
    <source>
        <dbReference type="ARBA" id="ARBA00023136"/>
    </source>
</evidence>
<dbReference type="InterPro" id="IPR006415">
    <property type="entry name" value="P-type_ATPase_IIIB"/>
</dbReference>
<comment type="similarity">
    <text evidence="3">Belongs to the cation transport ATPase (P-type) (TC 3.A.3) family. Type IIIB subfamily.</text>
</comment>
<keyword evidence="15 18" id="KW-0472">Membrane</keyword>
<feature type="transmembrane region" description="Helical" evidence="18">
    <location>
        <begin position="785"/>
        <end position="804"/>
    </location>
</feature>
<evidence type="ECO:0000256" key="12">
    <source>
        <dbReference type="ARBA" id="ARBA00022842"/>
    </source>
</evidence>
<feature type="transmembrane region" description="Helical" evidence="18">
    <location>
        <begin position="252"/>
        <end position="272"/>
    </location>
</feature>
<dbReference type="InterPro" id="IPR023299">
    <property type="entry name" value="ATPase_P-typ_cyto_dom_N"/>
</dbReference>
<proteinExistence type="inferred from homology"/>
<dbReference type="SUPFAM" id="SSF81665">
    <property type="entry name" value="Calcium ATPase, transmembrane domain M"/>
    <property type="match status" value="1"/>
</dbReference>
<keyword evidence="14 18" id="KW-1133">Transmembrane helix</keyword>
<dbReference type="InterPro" id="IPR023214">
    <property type="entry name" value="HAD_sf"/>
</dbReference>
<dbReference type="PROSITE" id="PS00154">
    <property type="entry name" value="ATPASE_E1_E2"/>
    <property type="match status" value="1"/>
</dbReference>
<keyword evidence="8" id="KW-0597">Phosphoprotein</keyword>
<dbReference type="SUPFAM" id="SSF81653">
    <property type="entry name" value="Calcium ATPase, transduction domain A"/>
    <property type="match status" value="1"/>
</dbReference>
<dbReference type="InterPro" id="IPR004014">
    <property type="entry name" value="ATPase_P-typ_cation-transptr_N"/>
</dbReference>
<dbReference type="PANTHER" id="PTHR42861">
    <property type="entry name" value="CALCIUM-TRANSPORTING ATPASE"/>
    <property type="match status" value="1"/>
</dbReference>
<dbReference type="InterPro" id="IPR008250">
    <property type="entry name" value="ATPase_P-typ_transduc_dom_A_sf"/>
</dbReference>
<name>A0A2M6UGA5_9BRAD</name>
<dbReference type="InterPro" id="IPR059000">
    <property type="entry name" value="ATPase_P-type_domA"/>
</dbReference>
<comment type="caution">
    <text evidence="20">The sequence shown here is derived from an EMBL/GenBank/DDBJ whole genome shotgun (WGS) entry which is preliminary data.</text>
</comment>
<dbReference type="GO" id="GO:0015444">
    <property type="term" value="F:P-type magnesium transporter activity"/>
    <property type="evidence" value="ECO:0007669"/>
    <property type="project" value="UniProtKB-EC"/>
</dbReference>
<dbReference type="InterPro" id="IPR006068">
    <property type="entry name" value="ATPase_P-typ_cation-transptr_C"/>
</dbReference>
<dbReference type="Gene3D" id="2.70.150.10">
    <property type="entry name" value="Calcium-transporting ATPase, cytoplasmic transduction domain A"/>
    <property type="match status" value="1"/>
</dbReference>
<sequence>MIEQSIPAKALAAAFWQMPKDDLYRALGSGPDGLSRGEAIRRLAIHGANRADAPQSRSVWRKLGQRLWNPLIAMLLAAALLSGLSGDIGSFAIISTVLSLSITLDIVQEHRAELTAEALRESVAIQADVVRDGKDMSISVAALVPGDVVKLRIGDLIPADGIVLDAQDLQINEALMTGEPFPAFKTDRPCSAALPADATNALFAGTSTVGGSGRMLVVTTGGRTRFGAIASAMAANAPPTALEQGVRKLGLLILRLTLFLTLFVLMAHLVAQRNAMESFLFAIALAVGLTPELLPMVMTVTLARGALRMAKRKVIVKRLSAIHDLGAMDTLCVDKTGTLTEARITLAAHIEPQGQSSDRVLSLARLNSTFQAGVRSPLDDAILSASRDGLGGWVRLAEVPFDFERRCLSVLAVRNGEHMLIAKGAPESILSRCVAVEIDGLAHPLDAAWQQKMADIQARYARDGFRLLAVAIRSIPAAQQTIAVSDETNLTLIGFCVFADPPKQDAAAAIGALSSLGVTIKIISGDHDAVVAHVARSVGLKADRIMTGAEISELTDAALIARVDHVDLFARIDPDQKRRIIVALRHRNHVVGFMGDGVNDAPALHVAHVGISVTGATEVARAAADMILLAPDLSVLAAGVREGRRTFANILKYVRMGTSSNFGNMLSMALASIVLPFLPLLPLQILLNNLIYDLSEIGIPFDDVDREDVARPEAWNMASILRFTIIMGIVSSLFDAITFAVLLKLFDADAAMFQTGWFVESIATQILVIFVIRSRKLPWRANRPPNILIATSCGALLAGVAVALGPWRGAFGFTVLPAGLLATITAIAAAYLISATIAKRLAISDP</sequence>
<dbReference type="SFLD" id="SFLDG00002">
    <property type="entry name" value="C1.7:_P-type_atpase_like"/>
    <property type="match status" value="1"/>
</dbReference>
<keyword evidence="9 18" id="KW-0812">Transmembrane</keyword>
<dbReference type="InterPro" id="IPR018303">
    <property type="entry name" value="ATPase_P-typ_P_site"/>
</dbReference>
<dbReference type="GO" id="GO:0005886">
    <property type="term" value="C:plasma membrane"/>
    <property type="evidence" value="ECO:0007669"/>
    <property type="project" value="UniProtKB-SubCell"/>
</dbReference>
<comment type="function">
    <text evidence="1">Mediates magnesium influx to the cytosol.</text>
</comment>
<dbReference type="EMBL" id="LFJC01000003">
    <property type="protein sequence ID" value="PIT03599.1"/>
    <property type="molecule type" value="Genomic_DNA"/>
</dbReference>
<evidence type="ECO:0000256" key="18">
    <source>
        <dbReference type="SAM" id="Phobius"/>
    </source>
</evidence>
<dbReference type="NCBIfam" id="TIGR01524">
    <property type="entry name" value="ATPase-IIIB_Mg"/>
    <property type="match status" value="1"/>
</dbReference>
<dbReference type="Pfam" id="PF00122">
    <property type="entry name" value="E1-E2_ATPase"/>
    <property type="match status" value="1"/>
</dbReference>
<feature type="transmembrane region" description="Helical" evidence="18">
    <location>
        <begin position="755"/>
        <end position="773"/>
    </location>
</feature>
<dbReference type="InterPro" id="IPR036412">
    <property type="entry name" value="HAD-like_sf"/>
</dbReference>
<dbReference type="Pfam" id="PF00690">
    <property type="entry name" value="Cation_ATPase_N"/>
    <property type="match status" value="1"/>
</dbReference>
<dbReference type="Pfam" id="PF13246">
    <property type="entry name" value="Cation_ATPase"/>
    <property type="match status" value="1"/>
</dbReference>
<evidence type="ECO:0000256" key="1">
    <source>
        <dbReference type="ARBA" id="ARBA00003954"/>
    </source>
</evidence>
<evidence type="ECO:0000256" key="8">
    <source>
        <dbReference type="ARBA" id="ARBA00022553"/>
    </source>
</evidence>
<evidence type="ECO:0000256" key="2">
    <source>
        <dbReference type="ARBA" id="ARBA00004429"/>
    </source>
</evidence>
<dbReference type="SMART" id="SM00831">
    <property type="entry name" value="Cation_ATPase_N"/>
    <property type="match status" value="1"/>
</dbReference>
<evidence type="ECO:0000256" key="13">
    <source>
        <dbReference type="ARBA" id="ARBA00022967"/>
    </source>
</evidence>
<keyword evidence="12" id="KW-0460">Magnesium</keyword>
<keyword evidence="13" id="KW-1278">Translocase</keyword>
<keyword evidence="10" id="KW-0547">Nucleotide-binding</keyword>
<dbReference type="SUPFAM" id="SSF56784">
    <property type="entry name" value="HAD-like"/>
    <property type="match status" value="1"/>
</dbReference>
<protein>
    <recommendedName>
        <fullName evidence="5">Magnesium-transporting ATPase, P-type 1</fullName>
        <ecNumber evidence="4">7.2.2.14</ecNumber>
    </recommendedName>
    <alternativeName>
        <fullName evidence="16">Mg(2+) transport ATPase, P-type 1</fullName>
    </alternativeName>
</protein>
<gene>
    <name evidence="20" type="ORF">TSA1_24660</name>
</gene>
<dbReference type="RefSeq" id="WP_100178728.1">
    <property type="nucleotide sequence ID" value="NZ_LFJC01000003.1"/>
</dbReference>
<reference evidence="20 21" key="1">
    <citation type="submission" date="2015-06" db="EMBL/GenBank/DDBJ databases">
        <title>Comparative genome analysis of nirS-carrying Bradyrhizobium sp. strains.</title>
        <authorList>
            <person name="Ishii S."/>
            <person name="Jang J."/>
            <person name="Nishizawa T."/>
            <person name="Senoo K."/>
        </authorList>
    </citation>
    <scope>NUCLEOTIDE SEQUENCE [LARGE SCALE GENOMIC DNA]</scope>
    <source>
        <strain evidence="20 21">TSA1</strain>
    </source>
</reference>
<evidence type="ECO:0000256" key="3">
    <source>
        <dbReference type="ARBA" id="ARBA00008746"/>
    </source>
</evidence>
<dbReference type="Gene3D" id="3.40.50.1000">
    <property type="entry name" value="HAD superfamily/HAD-like"/>
    <property type="match status" value="1"/>
</dbReference>